<keyword evidence="2" id="KW-1185">Reference proteome</keyword>
<reference evidence="1 2" key="1">
    <citation type="submission" date="2021-12" db="EMBL/GenBank/DDBJ databases">
        <title>Genome sequencing of bacteria with rrn-lacking chromosome and rrn-plasmid.</title>
        <authorList>
            <person name="Anda M."/>
            <person name="Iwasaki W."/>
        </authorList>
    </citation>
    <scope>NUCLEOTIDE SEQUENCE [LARGE SCALE GENOMIC DNA]</scope>
    <source>
        <strain evidence="1 2">NBRC 15940</strain>
    </source>
</reference>
<evidence type="ECO:0000313" key="2">
    <source>
        <dbReference type="Proteomes" id="UP001310022"/>
    </source>
</evidence>
<accession>A0AAN4VVL3</accession>
<dbReference type="EMBL" id="BQKE01000001">
    <property type="protein sequence ID" value="GJM60109.1"/>
    <property type="molecule type" value="Genomic_DNA"/>
</dbReference>
<name>A0AAN4VVL3_9BACT</name>
<protein>
    <submittedName>
        <fullName evidence="1">Uncharacterized protein</fullName>
    </submittedName>
</protein>
<comment type="caution">
    <text evidence="1">The sequence shown here is derived from an EMBL/GenBank/DDBJ whole genome shotgun (WGS) entry which is preliminary data.</text>
</comment>
<proteinExistence type="predicted"/>
<evidence type="ECO:0000313" key="1">
    <source>
        <dbReference type="EMBL" id="GJM60109.1"/>
    </source>
</evidence>
<gene>
    <name evidence="1" type="ORF">PEDI_06610</name>
</gene>
<organism evidence="1 2">
    <name type="scientific">Persicobacter diffluens</name>
    <dbReference type="NCBI Taxonomy" id="981"/>
    <lineage>
        <taxon>Bacteria</taxon>
        <taxon>Pseudomonadati</taxon>
        <taxon>Bacteroidota</taxon>
        <taxon>Cytophagia</taxon>
        <taxon>Cytophagales</taxon>
        <taxon>Persicobacteraceae</taxon>
        <taxon>Persicobacter</taxon>
    </lineage>
</organism>
<dbReference type="Proteomes" id="UP001310022">
    <property type="component" value="Unassembled WGS sequence"/>
</dbReference>
<dbReference type="AlphaFoldDB" id="A0AAN4VVL3"/>
<sequence length="112" mass="13245">MTVGLSFSMEGQDVFLREKLLLMQEQASVATLMEELYGQEEVLVDIDLSPDLEEIYYLKNWEYQRRLDQPVQFFPQEVFFYPWDCFVFPGLGPNPCVIAQPFPQNFRKFGVY</sequence>